<dbReference type="InterPro" id="IPR036852">
    <property type="entry name" value="Peptidase_S8/S53_dom_sf"/>
</dbReference>
<accession>A0ABW9H3V0</accession>
<evidence type="ECO:0000259" key="1">
    <source>
        <dbReference type="Pfam" id="PF00082"/>
    </source>
</evidence>
<organism evidence="2 3">
    <name type="scientific">Peptococcus simiae</name>
    <dbReference type="NCBI Taxonomy" id="1643805"/>
    <lineage>
        <taxon>Bacteria</taxon>
        <taxon>Bacillati</taxon>
        <taxon>Bacillota</taxon>
        <taxon>Clostridia</taxon>
        <taxon>Eubacteriales</taxon>
        <taxon>Peptococcaceae</taxon>
        <taxon>Peptococcus</taxon>
    </lineage>
</organism>
<feature type="domain" description="Peptidase S8/S53" evidence="1">
    <location>
        <begin position="265"/>
        <end position="526"/>
    </location>
</feature>
<dbReference type="Proteomes" id="UP001631949">
    <property type="component" value="Unassembled WGS sequence"/>
</dbReference>
<keyword evidence="3" id="KW-1185">Reference proteome</keyword>
<evidence type="ECO:0000313" key="2">
    <source>
        <dbReference type="EMBL" id="MFM9414506.1"/>
    </source>
</evidence>
<sequence length="741" mass="82725">MNNILHLKGQLAQKSSPSKPGPANLPKDKKVTIEHLASLRNDLIAVKRFWETSPVDINPLVSAYYTDVVAKSNRIKGIFPKGADNKVVGAKFTSGLEKKHIITHCITPHLLSNAIDALEKAIKLAACFGDAVSFCNIKDIHAKKHEELFKDISRSSFTQIVVDAYYLERLFIDNSSPDLANSAIITLYETGVTTEKIMKQLGLDVSRARIIDGTTILLSPEQYSQLKAKAPYLIAMGVSDIAELEKDMLLGNTSHVMKIPSPSSEPTIGVIDTMFDKRVYFSEWVESKNMLDDSIELRPEDYNHGTQVSSIIVDGANINPDLDDGCGRFKVRHFGVATSGRFSSFTVIRLIKEIVEANKDIKVWNLSLGAALEINENFISPEAAILDKLQFENDVIFIVAGTNKGHNPDIRKIGAPADSINSLVVNAVDFQNKPANYSREGLVLSFFNKPDISYYGGDRAKGISVCSPCGQASVMGTSYAAPWIARKMAYLIYIAGLSREVAKALIIDSATSWSKDSFAPYLMGYGVVPIRIENVLQSKNDEIKFIISGTAEKFETYSYNIPVPINKSKHPFVAKATLCYFPSCSRNQGVDYTDTEMDIHFGRLKKNKTSTSIESINQNRQSDEGYFALKEEKARKLFRKWDNIKHIREYLLTEKGNKRQPKTVKENGLWGLSIKTKERLGTTGKTPLNFGLVVTLKEVNGINRIEEFIQQCQLRGWLVNEIDNQTRLDIYNLSEETISFE</sequence>
<proteinExistence type="predicted"/>
<dbReference type="RefSeq" id="WP_408978112.1">
    <property type="nucleotide sequence ID" value="NZ_JBJUVG010000021.1"/>
</dbReference>
<dbReference type="InterPro" id="IPR034074">
    <property type="entry name" value="Y4bN_pept_dom"/>
</dbReference>
<dbReference type="SUPFAM" id="SSF52743">
    <property type="entry name" value="Subtilisin-like"/>
    <property type="match status" value="1"/>
</dbReference>
<evidence type="ECO:0000313" key="3">
    <source>
        <dbReference type="Proteomes" id="UP001631949"/>
    </source>
</evidence>
<dbReference type="InterPro" id="IPR000209">
    <property type="entry name" value="Peptidase_S8/S53_dom"/>
</dbReference>
<reference evidence="2 3" key="1">
    <citation type="journal article" date="2016" name="Int. J. Syst. Evol. Microbiol.">
        <title>Peptococcus simiae sp. nov., isolated from rhesus macaque faeces and emended description of the genus Peptococcus.</title>
        <authorList>
            <person name="Shkoporov A.N."/>
            <person name="Efimov B.A."/>
            <person name="Kondova I."/>
            <person name="Ouwerling B."/>
            <person name="Chaplin A.V."/>
            <person name="Shcherbakova V.A."/>
            <person name="Langermans J.A.M."/>
        </authorList>
    </citation>
    <scope>NUCLEOTIDE SEQUENCE [LARGE SCALE GENOMIC DNA]</scope>
    <source>
        <strain evidence="2 3">M108</strain>
    </source>
</reference>
<gene>
    <name evidence="2" type="ORF">ACKQTC_09020</name>
</gene>
<dbReference type="Gene3D" id="3.40.50.200">
    <property type="entry name" value="Peptidase S8/S53 domain"/>
    <property type="match status" value="1"/>
</dbReference>
<dbReference type="Pfam" id="PF00082">
    <property type="entry name" value="Peptidase_S8"/>
    <property type="match status" value="1"/>
</dbReference>
<dbReference type="EMBL" id="JBJUVG010000021">
    <property type="protein sequence ID" value="MFM9414506.1"/>
    <property type="molecule type" value="Genomic_DNA"/>
</dbReference>
<protein>
    <submittedName>
        <fullName evidence="2">S8 family peptidase</fullName>
    </submittedName>
</protein>
<name>A0ABW9H3V0_9FIRM</name>
<comment type="caution">
    <text evidence="2">The sequence shown here is derived from an EMBL/GenBank/DDBJ whole genome shotgun (WGS) entry which is preliminary data.</text>
</comment>
<dbReference type="CDD" id="cd04847">
    <property type="entry name" value="Peptidases_S8_Subtilisin_like_2"/>
    <property type="match status" value="1"/>
</dbReference>